<dbReference type="InterPro" id="IPR043129">
    <property type="entry name" value="ATPase_NBD"/>
</dbReference>
<accession>B1I669</accession>
<protein>
    <submittedName>
        <fullName evidence="2">Peptidase M22, glycoprotease</fullName>
    </submittedName>
</protein>
<dbReference type="GO" id="GO:0006508">
    <property type="term" value="P:proteolysis"/>
    <property type="evidence" value="ECO:0007669"/>
    <property type="project" value="UniProtKB-KW"/>
</dbReference>
<dbReference type="GO" id="GO:0002949">
    <property type="term" value="P:tRNA threonylcarbamoyladenosine modification"/>
    <property type="evidence" value="ECO:0007669"/>
    <property type="project" value="InterPro"/>
</dbReference>
<reference evidence="2 3" key="2">
    <citation type="journal article" date="2008" name="Science">
        <title>Environmental genomics reveals a single-species ecosystem deep within Earth.</title>
        <authorList>
            <person name="Chivian D."/>
            <person name="Brodie E.L."/>
            <person name="Alm E.J."/>
            <person name="Culley D.E."/>
            <person name="Dehal P.S."/>
            <person name="Desantis T.Z."/>
            <person name="Gihring T.M."/>
            <person name="Lapidus A."/>
            <person name="Lin L.H."/>
            <person name="Lowry S.R."/>
            <person name="Moser D.P."/>
            <person name="Richardson P.M."/>
            <person name="Southam G."/>
            <person name="Wanger G."/>
            <person name="Pratt L.M."/>
            <person name="Andersen G.L."/>
            <person name="Hazen T.C."/>
            <person name="Brockman F.J."/>
            <person name="Arkin A.P."/>
            <person name="Onstott T.C."/>
        </authorList>
    </citation>
    <scope>NUCLEOTIDE SEQUENCE [LARGE SCALE GENOMIC DNA]</scope>
    <source>
        <strain evidence="2 3">MP104C</strain>
    </source>
</reference>
<proteinExistence type="predicted"/>
<dbReference type="InterPro" id="IPR022496">
    <property type="entry name" value="T6A_TsaB"/>
</dbReference>
<dbReference type="InterPro" id="IPR000905">
    <property type="entry name" value="Gcp-like_dom"/>
</dbReference>
<dbReference type="SUPFAM" id="SSF53067">
    <property type="entry name" value="Actin-like ATPase domain"/>
    <property type="match status" value="2"/>
</dbReference>
<gene>
    <name evidence="2" type="ordered locus">Daud_2015</name>
</gene>
<dbReference type="GO" id="GO:0005829">
    <property type="term" value="C:cytosol"/>
    <property type="evidence" value="ECO:0007669"/>
    <property type="project" value="TreeGrafter"/>
</dbReference>
<evidence type="ECO:0000259" key="1">
    <source>
        <dbReference type="Pfam" id="PF00814"/>
    </source>
</evidence>
<reference evidence="3" key="1">
    <citation type="submission" date="2007-10" db="EMBL/GenBank/DDBJ databases">
        <title>Complete sequence of chromosome of Desulforudis audaxviator MP104C.</title>
        <authorList>
            <person name="Copeland A."/>
            <person name="Lucas S."/>
            <person name="Lapidus A."/>
            <person name="Barry K."/>
            <person name="Glavina del Rio T."/>
            <person name="Dalin E."/>
            <person name="Tice H."/>
            <person name="Bruce D."/>
            <person name="Pitluck S."/>
            <person name="Lowry S.R."/>
            <person name="Larimer F."/>
            <person name="Land M.L."/>
            <person name="Hauser L."/>
            <person name="Kyrpides N."/>
            <person name="Ivanova N.N."/>
            <person name="Richardson P."/>
        </authorList>
    </citation>
    <scope>NUCLEOTIDE SEQUENCE [LARGE SCALE GENOMIC DNA]</scope>
    <source>
        <strain evidence="3">MP104C</strain>
    </source>
</reference>
<dbReference type="PANTHER" id="PTHR11735">
    <property type="entry name" value="TRNA N6-ADENOSINE THREONYLCARBAMOYLTRANSFERASE"/>
    <property type="match status" value="1"/>
</dbReference>
<keyword evidence="2" id="KW-0645">Protease</keyword>
<dbReference type="CDD" id="cd24032">
    <property type="entry name" value="ASKHA_NBD_TsaB"/>
    <property type="match status" value="1"/>
</dbReference>
<dbReference type="PANTHER" id="PTHR11735:SF11">
    <property type="entry name" value="TRNA THREONYLCARBAMOYLADENOSINE BIOSYNTHESIS PROTEIN TSAB"/>
    <property type="match status" value="1"/>
</dbReference>
<evidence type="ECO:0000313" key="3">
    <source>
        <dbReference type="Proteomes" id="UP000008544"/>
    </source>
</evidence>
<dbReference type="RefSeq" id="WP_012303081.1">
    <property type="nucleotide sequence ID" value="NC_010424.1"/>
</dbReference>
<dbReference type="Proteomes" id="UP000008544">
    <property type="component" value="Chromosome"/>
</dbReference>
<dbReference type="GO" id="GO:0008233">
    <property type="term" value="F:peptidase activity"/>
    <property type="evidence" value="ECO:0007669"/>
    <property type="project" value="UniProtKB-KW"/>
</dbReference>
<dbReference type="AlphaFoldDB" id="B1I669"/>
<evidence type="ECO:0000313" key="2">
    <source>
        <dbReference type="EMBL" id="ACA60506.1"/>
    </source>
</evidence>
<dbReference type="KEGG" id="dau:Daud_2015"/>
<name>B1I669_DESAP</name>
<dbReference type="HOGENOM" id="CLU_064886_0_0_9"/>
<keyword evidence="2" id="KW-0378">Hydrolase</keyword>
<dbReference type="Pfam" id="PF00814">
    <property type="entry name" value="TsaD"/>
    <property type="match status" value="1"/>
</dbReference>
<dbReference type="eggNOG" id="COG1214">
    <property type="taxonomic scope" value="Bacteria"/>
</dbReference>
<dbReference type="Gene3D" id="3.30.420.40">
    <property type="match status" value="2"/>
</dbReference>
<organism evidence="2 3">
    <name type="scientific">Desulforudis audaxviator (strain MP104C)</name>
    <dbReference type="NCBI Taxonomy" id="477974"/>
    <lineage>
        <taxon>Bacteria</taxon>
        <taxon>Bacillati</taxon>
        <taxon>Bacillota</taxon>
        <taxon>Clostridia</taxon>
        <taxon>Thermoanaerobacterales</taxon>
        <taxon>Candidatus Desulforudaceae</taxon>
        <taxon>Candidatus Desulforudis</taxon>
    </lineage>
</organism>
<dbReference type="STRING" id="477974.Daud_2015"/>
<dbReference type="NCBIfam" id="TIGR03725">
    <property type="entry name" value="T6A_YeaZ"/>
    <property type="match status" value="1"/>
</dbReference>
<keyword evidence="3" id="KW-1185">Reference proteome</keyword>
<dbReference type="EMBL" id="CP000860">
    <property type="protein sequence ID" value="ACA60506.1"/>
    <property type="molecule type" value="Genomic_DNA"/>
</dbReference>
<sequence length="238" mass="25105">MNVLGIDTSGPFCTVGLAGSDGVLAERSVRGQKIHSVRLLPLIEELLDDAGLLKGNLDGVAVSAGPGSFTGLRVGLTTARTLAQVLDIPVVGVSSLDVLVYPLCGARRVWALVPARRGEVYAALYDCGGGAPDNVFPPAALEIGRLLGIIKDAAEPQVFVGEGAELYDDLIRGELGERARFCTPAGNYPRGAVVAWVGREALREGRGREAFSLVPEYISPPAAELVWQQKAGGEESWR</sequence>
<dbReference type="OrthoDB" id="9784166at2"/>
<feature type="domain" description="Gcp-like" evidence="1">
    <location>
        <begin position="32"/>
        <end position="225"/>
    </location>
</feature>